<sequence length="269" mass="30270">MNCQVAWCFLKSRREPRITAFCIRSSNAKPSKANNSVADDSPNYYDEIPEEQLGHNLDHESEPLDQNDERLTPRFLMKPEVVIAKQGESAVLKCPTQNTEDYGLVWLKDKTSIAQGTLVFKKELYEINKNNSLTIKNVQPGSVGYYSCVIAISATDNVSLTHRLKLENGAEVLSLHTPDNKTQLRTGDTLVLVCEVDGKPLPAVKWFIDNNDSMGAREIERKDHRHSAESKATLTIENVTFSNNGTYRCSARNELTEDHRTIVIEVFGK</sequence>
<dbReference type="AlphaFoldDB" id="A0AAW1NA82"/>
<name>A0AAW1NA82_POPJA</name>
<organism evidence="6 7">
    <name type="scientific">Popillia japonica</name>
    <name type="common">Japanese beetle</name>
    <dbReference type="NCBI Taxonomy" id="7064"/>
    <lineage>
        <taxon>Eukaryota</taxon>
        <taxon>Metazoa</taxon>
        <taxon>Ecdysozoa</taxon>
        <taxon>Arthropoda</taxon>
        <taxon>Hexapoda</taxon>
        <taxon>Insecta</taxon>
        <taxon>Pterygota</taxon>
        <taxon>Neoptera</taxon>
        <taxon>Endopterygota</taxon>
        <taxon>Coleoptera</taxon>
        <taxon>Polyphaga</taxon>
        <taxon>Scarabaeiformia</taxon>
        <taxon>Scarabaeidae</taxon>
        <taxon>Rutelinae</taxon>
        <taxon>Popillia</taxon>
    </lineage>
</organism>
<dbReference type="Pfam" id="PF13927">
    <property type="entry name" value="Ig_3"/>
    <property type="match status" value="1"/>
</dbReference>
<comment type="caution">
    <text evidence="6">The sequence shown here is derived from an EMBL/GenBank/DDBJ whole genome shotgun (WGS) entry which is preliminary data.</text>
</comment>
<dbReference type="InterPro" id="IPR013098">
    <property type="entry name" value="Ig_I-set"/>
</dbReference>
<dbReference type="InterPro" id="IPR050958">
    <property type="entry name" value="Cell_Adh-Cytoskel_Orgn"/>
</dbReference>
<evidence type="ECO:0000256" key="4">
    <source>
        <dbReference type="SAM" id="MobiDB-lite"/>
    </source>
</evidence>
<keyword evidence="3" id="KW-0393">Immunoglobulin domain</keyword>
<accession>A0AAW1NA82</accession>
<dbReference type="SMART" id="SM00409">
    <property type="entry name" value="IG"/>
    <property type="match status" value="2"/>
</dbReference>
<dbReference type="InterPro" id="IPR007110">
    <property type="entry name" value="Ig-like_dom"/>
</dbReference>
<evidence type="ECO:0000256" key="2">
    <source>
        <dbReference type="ARBA" id="ARBA00023157"/>
    </source>
</evidence>
<dbReference type="EMBL" id="JASPKY010000007">
    <property type="protein sequence ID" value="KAK9754506.1"/>
    <property type="molecule type" value="Genomic_DNA"/>
</dbReference>
<dbReference type="Gene3D" id="2.60.40.10">
    <property type="entry name" value="Immunoglobulins"/>
    <property type="match status" value="2"/>
</dbReference>
<dbReference type="Pfam" id="PF07679">
    <property type="entry name" value="I-set"/>
    <property type="match status" value="1"/>
</dbReference>
<dbReference type="CDD" id="cd00096">
    <property type="entry name" value="Ig"/>
    <property type="match status" value="1"/>
</dbReference>
<dbReference type="SMART" id="SM00408">
    <property type="entry name" value="IGc2"/>
    <property type="match status" value="2"/>
</dbReference>
<reference evidence="6 7" key="1">
    <citation type="journal article" date="2024" name="BMC Genomics">
        <title>De novo assembly and annotation of Popillia japonica's genome with initial clues to its potential as an invasive pest.</title>
        <authorList>
            <person name="Cucini C."/>
            <person name="Boschi S."/>
            <person name="Funari R."/>
            <person name="Cardaioli E."/>
            <person name="Iannotti N."/>
            <person name="Marturano G."/>
            <person name="Paoli F."/>
            <person name="Bruttini M."/>
            <person name="Carapelli A."/>
            <person name="Frati F."/>
            <person name="Nardi F."/>
        </authorList>
    </citation>
    <scope>NUCLEOTIDE SEQUENCE [LARGE SCALE GENOMIC DNA]</scope>
    <source>
        <strain evidence="6">DMR45628</strain>
    </source>
</reference>
<dbReference type="InterPro" id="IPR036179">
    <property type="entry name" value="Ig-like_dom_sf"/>
</dbReference>
<dbReference type="PANTHER" id="PTHR45080:SF8">
    <property type="entry name" value="IG-LIKE DOMAIN-CONTAINING PROTEIN"/>
    <property type="match status" value="1"/>
</dbReference>
<dbReference type="PROSITE" id="PS50835">
    <property type="entry name" value="IG_LIKE"/>
    <property type="match status" value="2"/>
</dbReference>
<dbReference type="InterPro" id="IPR013783">
    <property type="entry name" value="Ig-like_fold"/>
</dbReference>
<keyword evidence="7" id="KW-1185">Reference proteome</keyword>
<dbReference type="GO" id="GO:0007156">
    <property type="term" value="P:homophilic cell adhesion via plasma membrane adhesion molecules"/>
    <property type="evidence" value="ECO:0007669"/>
    <property type="project" value="TreeGrafter"/>
</dbReference>
<evidence type="ECO:0000256" key="1">
    <source>
        <dbReference type="ARBA" id="ARBA00022729"/>
    </source>
</evidence>
<gene>
    <name evidence="6" type="ORF">QE152_g1260</name>
</gene>
<feature type="domain" description="Ig-like" evidence="5">
    <location>
        <begin position="73"/>
        <end position="159"/>
    </location>
</feature>
<dbReference type="InterPro" id="IPR003598">
    <property type="entry name" value="Ig_sub2"/>
</dbReference>
<evidence type="ECO:0000313" key="6">
    <source>
        <dbReference type="EMBL" id="KAK9754506.1"/>
    </source>
</evidence>
<proteinExistence type="predicted"/>
<dbReference type="Proteomes" id="UP001458880">
    <property type="component" value="Unassembled WGS sequence"/>
</dbReference>
<evidence type="ECO:0000259" key="5">
    <source>
        <dbReference type="PROSITE" id="PS50835"/>
    </source>
</evidence>
<evidence type="ECO:0000256" key="3">
    <source>
        <dbReference type="ARBA" id="ARBA00023319"/>
    </source>
</evidence>
<keyword evidence="1" id="KW-0732">Signal</keyword>
<dbReference type="SUPFAM" id="SSF48726">
    <property type="entry name" value="Immunoglobulin"/>
    <property type="match status" value="2"/>
</dbReference>
<dbReference type="GO" id="GO:0005886">
    <property type="term" value="C:plasma membrane"/>
    <property type="evidence" value="ECO:0007669"/>
    <property type="project" value="TreeGrafter"/>
</dbReference>
<dbReference type="PANTHER" id="PTHR45080">
    <property type="entry name" value="CONTACTIN 5"/>
    <property type="match status" value="1"/>
</dbReference>
<dbReference type="InterPro" id="IPR003599">
    <property type="entry name" value="Ig_sub"/>
</dbReference>
<keyword evidence="2" id="KW-1015">Disulfide bond</keyword>
<feature type="region of interest" description="Disordered" evidence="4">
    <location>
        <begin position="28"/>
        <end position="48"/>
    </location>
</feature>
<evidence type="ECO:0000313" key="7">
    <source>
        <dbReference type="Proteomes" id="UP001458880"/>
    </source>
</evidence>
<feature type="domain" description="Ig-like" evidence="5">
    <location>
        <begin position="170"/>
        <end position="263"/>
    </location>
</feature>
<protein>
    <submittedName>
        <fullName evidence="6">Immunoglobulin I-set domain</fullName>
    </submittedName>
</protein>